<evidence type="ECO:0000256" key="8">
    <source>
        <dbReference type="ARBA" id="ARBA00023065"/>
    </source>
</evidence>
<dbReference type="GO" id="GO:0015986">
    <property type="term" value="P:proton motive force-driven ATP synthesis"/>
    <property type="evidence" value="ECO:0007669"/>
    <property type="project" value="UniProtKB-UniRule"/>
</dbReference>
<keyword evidence="8 11" id="KW-0406">Ion transport</keyword>
<comment type="similarity">
    <text evidence="2 11">Belongs to the ATPase d subunit family.</text>
</comment>
<dbReference type="Pfam" id="PF05873">
    <property type="entry name" value="Mt_ATP-synt_D"/>
    <property type="match status" value="1"/>
</dbReference>
<dbReference type="PIRSF" id="PIRSF005514">
    <property type="entry name" value="ATPase_F0_D_mt"/>
    <property type="match status" value="1"/>
</dbReference>
<evidence type="ECO:0000256" key="9">
    <source>
        <dbReference type="ARBA" id="ARBA00023128"/>
    </source>
</evidence>
<evidence type="ECO:0000256" key="7">
    <source>
        <dbReference type="ARBA" id="ARBA00022792"/>
    </source>
</evidence>
<dbReference type="InterPro" id="IPR008689">
    <property type="entry name" value="ATP_synth_F0_dsu_mt"/>
</dbReference>
<evidence type="ECO:0000256" key="10">
    <source>
        <dbReference type="ARBA" id="ARBA00023136"/>
    </source>
</evidence>
<protein>
    <recommendedName>
        <fullName evidence="3 11">ATP synthase subunit d, mitochondrial</fullName>
    </recommendedName>
</protein>
<evidence type="ECO:0000256" key="11">
    <source>
        <dbReference type="PIRNR" id="PIRNR005514"/>
    </source>
</evidence>
<name>A0A0F7SM68_PHARH</name>
<comment type="subcellular location">
    <subcellularLocation>
        <location evidence="1 11">Mitochondrion inner membrane</location>
    </subcellularLocation>
</comment>
<dbReference type="GO" id="GO:0015078">
    <property type="term" value="F:proton transmembrane transporter activity"/>
    <property type="evidence" value="ECO:0007669"/>
    <property type="project" value="InterPro"/>
</dbReference>
<accession>A0A0F7SM68</accession>
<dbReference type="Gene3D" id="6.10.280.70">
    <property type="match status" value="1"/>
</dbReference>
<dbReference type="InterPro" id="IPR036228">
    <property type="entry name" value="ATP_synth_F0_dsu_sf_mt"/>
</dbReference>
<keyword evidence="5" id="KW-0138">CF(0)</keyword>
<dbReference type="SUPFAM" id="SSF161065">
    <property type="entry name" value="ATP synthase D chain-like"/>
    <property type="match status" value="1"/>
</dbReference>
<evidence type="ECO:0000256" key="3">
    <source>
        <dbReference type="ARBA" id="ARBA00021688"/>
    </source>
</evidence>
<evidence type="ECO:0000256" key="5">
    <source>
        <dbReference type="ARBA" id="ARBA00022547"/>
    </source>
</evidence>
<evidence type="ECO:0000256" key="1">
    <source>
        <dbReference type="ARBA" id="ARBA00004273"/>
    </source>
</evidence>
<evidence type="ECO:0000256" key="6">
    <source>
        <dbReference type="ARBA" id="ARBA00022781"/>
    </source>
</evidence>
<keyword evidence="10 11" id="KW-0472">Membrane</keyword>
<dbReference type="GO" id="GO:0045259">
    <property type="term" value="C:proton-transporting ATP synthase complex"/>
    <property type="evidence" value="ECO:0007669"/>
    <property type="project" value="UniProtKB-KW"/>
</dbReference>
<sequence length="174" mass="19091">MSKTAKVVVDWSRIFSTYGLGKETVTALNAFRKRASEAATANGQLTQLASSSQVDFAHYRSVLKNSAIVDELEAAIKNFKPVTIDPSKEIKAIEAFEAKAVADAEATTTKIKSELVDLKATLANIDQARPFEELENSDFTKAMPEITRTVDVMVSKGKWTIPGYKEKFGDLNVL</sequence>
<dbReference type="AlphaFoldDB" id="A0A0F7SM68"/>
<evidence type="ECO:0000256" key="4">
    <source>
        <dbReference type="ARBA" id="ARBA00022448"/>
    </source>
</evidence>
<keyword evidence="7 11" id="KW-0999">Mitochondrion inner membrane</keyword>
<keyword evidence="6 11" id="KW-0375">Hydrogen ion transport</keyword>
<reference evidence="12" key="1">
    <citation type="submission" date="2014-08" db="EMBL/GenBank/DDBJ databases">
        <authorList>
            <person name="Sharma Rahul"/>
            <person name="Thines Marco"/>
        </authorList>
    </citation>
    <scope>NUCLEOTIDE SEQUENCE</scope>
</reference>
<organism evidence="12">
    <name type="scientific">Phaffia rhodozyma</name>
    <name type="common">Yeast</name>
    <name type="synonym">Xanthophyllomyces dendrorhous</name>
    <dbReference type="NCBI Taxonomy" id="264483"/>
    <lineage>
        <taxon>Eukaryota</taxon>
        <taxon>Fungi</taxon>
        <taxon>Dikarya</taxon>
        <taxon>Basidiomycota</taxon>
        <taxon>Agaricomycotina</taxon>
        <taxon>Tremellomycetes</taxon>
        <taxon>Cystofilobasidiales</taxon>
        <taxon>Mrakiaceae</taxon>
        <taxon>Phaffia</taxon>
    </lineage>
</organism>
<proteinExistence type="inferred from homology"/>
<dbReference type="PANTHER" id="PTHR12700">
    <property type="entry name" value="ATP SYNTHASE SUBUNIT D, MITOCHONDRIAL"/>
    <property type="match status" value="1"/>
</dbReference>
<keyword evidence="4 11" id="KW-0813">Transport</keyword>
<dbReference type="EMBL" id="LN483273">
    <property type="protein sequence ID" value="CDZ98062.1"/>
    <property type="molecule type" value="Genomic_DNA"/>
</dbReference>
<evidence type="ECO:0000313" key="12">
    <source>
        <dbReference type="EMBL" id="CDZ98062.1"/>
    </source>
</evidence>
<evidence type="ECO:0000256" key="2">
    <source>
        <dbReference type="ARBA" id="ARBA00006842"/>
    </source>
</evidence>
<keyword evidence="9 11" id="KW-0496">Mitochondrion</keyword>
<dbReference type="GO" id="GO:0005743">
    <property type="term" value="C:mitochondrial inner membrane"/>
    <property type="evidence" value="ECO:0007669"/>
    <property type="project" value="UniProtKB-SubCell"/>
</dbReference>
<comment type="function">
    <text evidence="11">Mitochondrial membrane ATP synthase (F(1)F(0) ATP synthase or Complex V) produces ATP from ADP in the presence of a proton gradient across the membrane which is generated by electron transport complexes of the respiratory chain. F-type ATPases consist of two structural domains, F(1) - containing the extramembraneous catalytic core, and F(0) - containing the membrane proton channel, linked together by a central stalk and a peripheral stalk. During catalysis, ATP synthesis in the catalytic domain of F(1) is coupled via a rotary mechanism of the central stalk subunits to proton translocation.</text>
</comment>